<dbReference type="RefSeq" id="WP_204400292.1">
    <property type="nucleotide sequence ID" value="NZ_JAFBEE010000002.1"/>
</dbReference>
<comment type="caution">
    <text evidence="12">The sequence shown here is derived from an EMBL/GenBank/DDBJ whole genome shotgun (WGS) entry which is preliminary data.</text>
</comment>
<dbReference type="Gene3D" id="3.40.50.300">
    <property type="entry name" value="P-loop containing nucleotide triphosphate hydrolases"/>
    <property type="match status" value="2"/>
</dbReference>
<evidence type="ECO:0000256" key="3">
    <source>
        <dbReference type="ARBA" id="ARBA00021315"/>
    </source>
</evidence>
<dbReference type="NCBIfam" id="NF008121">
    <property type="entry name" value="PRK10869.1"/>
    <property type="match status" value="1"/>
</dbReference>
<keyword evidence="7 9" id="KW-0234">DNA repair</keyword>
<evidence type="ECO:0000256" key="7">
    <source>
        <dbReference type="ARBA" id="ARBA00023204"/>
    </source>
</evidence>
<reference evidence="12 13" key="1">
    <citation type="submission" date="2021-01" db="EMBL/GenBank/DDBJ databases">
        <title>Genomic Encyclopedia of Type Strains, Phase IV (KMG-IV): sequencing the most valuable type-strain genomes for metagenomic binning, comparative biology and taxonomic classification.</title>
        <authorList>
            <person name="Goeker M."/>
        </authorList>
    </citation>
    <scope>NUCLEOTIDE SEQUENCE [LARGE SCALE GENOMIC DNA]</scope>
    <source>
        <strain evidence="12 13">DSM 25890</strain>
    </source>
</reference>
<gene>
    <name evidence="12" type="ORF">JOC73_000524</name>
</gene>
<evidence type="ECO:0000313" key="13">
    <source>
        <dbReference type="Proteomes" id="UP001314796"/>
    </source>
</evidence>
<dbReference type="NCBIfam" id="TIGR00634">
    <property type="entry name" value="recN"/>
    <property type="match status" value="1"/>
</dbReference>
<feature type="coiled-coil region" evidence="10">
    <location>
        <begin position="334"/>
        <end position="361"/>
    </location>
</feature>
<sequence length="569" mass="64512">MLLELEVKNFALIDELYLQFEKGLNILTGETGAGKSIIIDAVNMAIGERADREFVRSGTNKCTVQALFGTEGTVGLESVLEEYGIENNQEQTLVVTREIYANGRSVCRVNGTIVTQGILKNITQKLIDIHGQHQHQSLLNPQAHVDLLDAYGGQAVSQLLGDISEGYKTLLALRGQLNSICSNEIERERKIDLLKFQIQEVRAAELKSGEEEELNQRKDFLANGEKIFKTVAEAYGTLYEGDEFSPLLDQLSKTVTQLHQISSFDHQLTYFYQSLEDIQYKIQDITRDMRDYRDQIDFDPESLNEVEKRLDIINNLKRKYGKSVEEVLGYYHKIEKELELYENSEAEILRLKKSIEKKQLEIEEKALILSGIRKTIATNFQQELTKILENLNMGKVSFDVSFSYTYDSNQQYKLSEKGIDTVEFMISTNLGEPLKPLAKIASGGEMSRIMLALKTILANVDHIPTLIFDEIDTGISGRTAQVVGQNLYDLSRNYQIICITHLPQIASLADRHFFIEKKESGGTTKTEVNPMNIEERIREVGRLLGGELTEITLTHAKELLNKKSPKRKS</sequence>
<dbReference type="InterPro" id="IPR003395">
    <property type="entry name" value="RecF/RecN/SMC_N"/>
</dbReference>
<evidence type="ECO:0000256" key="9">
    <source>
        <dbReference type="PIRNR" id="PIRNR003128"/>
    </source>
</evidence>
<evidence type="ECO:0000256" key="6">
    <source>
        <dbReference type="ARBA" id="ARBA00022840"/>
    </source>
</evidence>
<keyword evidence="4" id="KW-0547">Nucleotide-binding</keyword>
<dbReference type="CDD" id="cd03241">
    <property type="entry name" value="ABC_RecN"/>
    <property type="match status" value="2"/>
</dbReference>
<organism evidence="12 13">
    <name type="scientific">Alkaliphilus hydrothermalis</name>
    <dbReference type="NCBI Taxonomy" id="1482730"/>
    <lineage>
        <taxon>Bacteria</taxon>
        <taxon>Bacillati</taxon>
        <taxon>Bacillota</taxon>
        <taxon>Clostridia</taxon>
        <taxon>Peptostreptococcales</taxon>
        <taxon>Natronincolaceae</taxon>
        <taxon>Alkaliphilus</taxon>
    </lineage>
</organism>
<protein>
    <recommendedName>
        <fullName evidence="3 9">DNA repair protein RecN</fullName>
    </recommendedName>
    <alternativeName>
        <fullName evidence="8 9">Recombination protein N</fullName>
    </alternativeName>
</protein>
<keyword evidence="13" id="KW-1185">Reference proteome</keyword>
<comment type="similarity">
    <text evidence="2 9">Belongs to the RecN family.</text>
</comment>
<dbReference type="PIRSF" id="PIRSF003128">
    <property type="entry name" value="RecN"/>
    <property type="match status" value="1"/>
</dbReference>
<dbReference type="InterPro" id="IPR027417">
    <property type="entry name" value="P-loop_NTPase"/>
</dbReference>
<evidence type="ECO:0000313" key="12">
    <source>
        <dbReference type="EMBL" id="MBM7614015.1"/>
    </source>
</evidence>
<comment type="function">
    <text evidence="1 9">May be involved in recombinational repair of damaged DNA.</text>
</comment>
<dbReference type="PANTHER" id="PTHR11059:SF0">
    <property type="entry name" value="DNA REPAIR PROTEIN RECN"/>
    <property type="match status" value="1"/>
</dbReference>
<proteinExistence type="inferred from homology"/>
<keyword evidence="5 9" id="KW-0227">DNA damage</keyword>
<dbReference type="SUPFAM" id="SSF52540">
    <property type="entry name" value="P-loop containing nucleoside triphosphate hydrolases"/>
    <property type="match status" value="1"/>
</dbReference>
<evidence type="ECO:0000256" key="8">
    <source>
        <dbReference type="ARBA" id="ARBA00033408"/>
    </source>
</evidence>
<evidence type="ECO:0000256" key="4">
    <source>
        <dbReference type="ARBA" id="ARBA00022741"/>
    </source>
</evidence>
<feature type="domain" description="RecF/RecN/SMC N-terminal" evidence="11">
    <location>
        <begin position="2"/>
        <end position="521"/>
    </location>
</feature>
<dbReference type="Proteomes" id="UP001314796">
    <property type="component" value="Unassembled WGS sequence"/>
</dbReference>
<evidence type="ECO:0000256" key="2">
    <source>
        <dbReference type="ARBA" id="ARBA00009441"/>
    </source>
</evidence>
<dbReference type="EMBL" id="JAFBEE010000002">
    <property type="protein sequence ID" value="MBM7614015.1"/>
    <property type="molecule type" value="Genomic_DNA"/>
</dbReference>
<evidence type="ECO:0000259" key="11">
    <source>
        <dbReference type="Pfam" id="PF02463"/>
    </source>
</evidence>
<evidence type="ECO:0000256" key="5">
    <source>
        <dbReference type="ARBA" id="ARBA00022763"/>
    </source>
</evidence>
<evidence type="ECO:0000256" key="1">
    <source>
        <dbReference type="ARBA" id="ARBA00003618"/>
    </source>
</evidence>
<dbReference type="PANTHER" id="PTHR11059">
    <property type="entry name" value="DNA REPAIR PROTEIN RECN"/>
    <property type="match status" value="1"/>
</dbReference>
<dbReference type="Pfam" id="PF02463">
    <property type="entry name" value="SMC_N"/>
    <property type="match status" value="1"/>
</dbReference>
<keyword evidence="10" id="KW-0175">Coiled coil</keyword>
<name>A0ABS2NM44_9FIRM</name>
<keyword evidence="6" id="KW-0067">ATP-binding</keyword>
<evidence type="ECO:0000256" key="10">
    <source>
        <dbReference type="SAM" id="Coils"/>
    </source>
</evidence>
<dbReference type="InterPro" id="IPR004604">
    <property type="entry name" value="DNA_recomb/repair_RecN"/>
</dbReference>
<accession>A0ABS2NM44</accession>